<dbReference type="InterPro" id="IPR027417">
    <property type="entry name" value="P-loop_NTPase"/>
</dbReference>
<dbReference type="CDD" id="cd00464">
    <property type="entry name" value="SK"/>
    <property type="match status" value="1"/>
</dbReference>
<dbReference type="EC" id="2.7.1.71" evidence="3 11"/>
<dbReference type="InterPro" id="IPR031322">
    <property type="entry name" value="Shikimate/glucono_kinase"/>
</dbReference>
<comment type="cofactor">
    <cofactor evidence="11">
        <name>Mg(2+)</name>
        <dbReference type="ChEBI" id="CHEBI:18420"/>
    </cofactor>
    <text evidence="11">Binds 1 Mg(2+) ion per subunit.</text>
</comment>
<evidence type="ECO:0000256" key="9">
    <source>
        <dbReference type="ARBA" id="ARBA00023141"/>
    </source>
</evidence>
<dbReference type="PROSITE" id="PS01128">
    <property type="entry name" value="SHIKIMATE_KINASE"/>
    <property type="match status" value="1"/>
</dbReference>
<dbReference type="GO" id="GO:0000287">
    <property type="term" value="F:magnesium ion binding"/>
    <property type="evidence" value="ECO:0007669"/>
    <property type="project" value="UniProtKB-UniRule"/>
</dbReference>
<comment type="subunit">
    <text evidence="11">Monomer.</text>
</comment>
<dbReference type="Gene3D" id="3.40.50.300">
    <property type="entry name" value="P-loop containing nucleotide triphosphate hydrolases"/>
    <property type="match status" value="1"/>
</dbReference>
<dbReference type="GO" id="GO:0005829">
    <property type="term" value="C:cytosol"/>
    <property type="evidence" value="ECO:0007669"/>
    <property type="project" value="TreeGrafter"/>
</dbReference>
<evidence type="ECO:0000256" key="8">
    <source>
        <dbReference type="ARBA" id="ARBA00022840"/>
    </source>
</evidence>
<dbReference type="HAMAP" id="MF_00109">
    <property type="entry name" value="Shikimate_kinase"/>
    <property type="match status" value="1"/>
</dbReference>
<feature type="binding site" evidence="11">
    <location>
        <position position="81"/>
    </location>
    <ligand>
        <name>substrate</name>
    </ligand>
</feature>
<comment type="similarity">
    <text evidence="2 11">Belongs to the shikimate kinase family.</text>
</comment>
<reference evidence="12 13" key="1">
    <citation type="submission" date="2015-09" db="EMBL/GenBank/DDBJ databases">
        <authorList>
            <consortium name="Pathogen Informatics"/>
        </authorList>
    </citation>
    <scope>NUCLEOTIDE SEQUENCE [LARGE SCALE GENOMIC DNA]</scope>
    <source>
        <strain evidence="12 13">2789STDY5608828</strain>
    </source>
</reference>
<dbReference type="GO" id="GO:0005524">
    <property type="term" value="F:ATP binding"/>
    <property type="evidence" value="ECO:0007669"/>
    <property type="project" value="UniProtKB-UniRule"/>
</dbReference>
<feature type="binding site" evidence="11">
    <location>
        <begin position="13"/>
        <end position="18"/>
    </location>
    <ligand>
        <name>ATP</name>
        <dbReference type="ChEBI" id="CHEBI:30616"/>
    </ligand>
</feature>
<dbReference type="GO" id="GO:0009073">
    <property type="term" value="P:aromatic amino acid family biosynthetic process"/>
    <property type="evidence" value="ECO:0007669"/>
    <property type="project" value="UniProtKB-KW"/>
</dbReference>
<keyword evidence="6 11" id="KW-0547">Nucleotide-binding</keyword>
<comment type="pathway">
    <text evidence="1 11">Metabolic intermediate biosynthesis; chorismate biosynthesis; chorismate from D-erythrose 4-phosphate and phosphoenolpyruvate: step 5/7.</text>
</comment>
<comment type="subcellular location">
    <subcellularLocation>
        <location evidence="11">Cytoplasm</location>
    </subcellularLocation>
</comment>
<dbReference type="UniPathway" id="UPA00053">
    <property type="reaction ID" value="UER00088"/>
</dbReference>
<name>A0A173WYX5_9FIRM</name>
<keyword evidence="8 11" id="KW-0067">ATP-binding</keyword>
<evidence type="ECO:0000313" key="12">
    <source>
        <dbReference type="EMBL" id="CUN44673.1"/>
    </source>
</evidence>
<comment type="function">
    <text evidence="11">Catalyzes the specific phosphorylation of the 3-hydroxyl group of shikimic acid using ATP as a cosubstrate.</text>
</comment>
<dbReference type="PRINTS" id="PR01100">
    <property type="entry name" value="SHIKIMTKNASE"/>
</dbReference>
<keyword evidence="9 11" id="KW-0057">Aromatic amino acid biosynthesis</keyword>
<dbReference type="AlphaFoldDB" id="A0A173WYX5"/>
<keyword evidence="11" id="KW-0963">Cytoplasm</keyword>
<dbReference type="PANTHER" id="PTHR21087:SF16">
    <property type="entry name" value="SHIKIMATE KINASE 1, CHLOROPLASTIC"/>
    <property type="match status" value="1"/>
</dbReference>
<protein>
    <recommendedName>
        <fullName evidence="3 11">Shikimate kinase</fullName>
        <shortName evidence="11">SK</shortName>
        <ecNumber evidence="3 11">2.7.1.71</ecNumber>
    </recommendedName>
</protein>
<keyword evidence="13" id="KW-1185">Reference proteome</keyword>
<dbReference type="eggNOG" id="COG0703">
    <property type="taxonomic scope" value="Bacteria"/>
</dbReference>
<evidence type="ECO:0000256" key="11">
    <source>
        <dbReference type="HAMAP-Rule" id="MF_00109"/>
    </source>
</evidence>
<sequence>MPMKNIVLIGFMGTGKTSTGRALAQKLGAAFLDLDQEIEREAGMAIPDMFAQKGEAYFRAREHEMVERVAGRRNAVISTGGGTVKDPRNVAALRENGVIVCLQADVETILERTASKGERPVLDKEDQGNRRMAIEMLIEERRELYRQADFSVDTSKLSPLQVVEEILHYLKARGVVHA</sequence>
<feature type="binding site" evidence="11">
    <location>
        <position position="17"/>
    </location>
    <ligand>
        <name>Mg(2+)</name>
        <dbReference type="ChEBI" id="CHEBI:18420"/>
    </ligand>
</feature>
<evidence type="ECO:0000256" key="4">
    <source>
        <dbReference type="ARBA" id="ARBA00022605"/>
    </source>
</evidence>
<dbReference type="GO" id="GO:0009423">
    <property type="term" value="P:chorismate biosynthetic process"/>
    <property type="evidence" value="ECO:0007669"/>
    <property type="project" value="UniProtKB-UniRule"/>
</dbReference>
<dbReference type="InterPro" id="IPR023000">
    <property type="entry name" value="Shikimate_kinase_CS"/>
</dbReference>
<evidence type="ECO:0000256" key="6">
    <source>
        <dbReference type="ARBA" id="ARBA00022741"/>
    </source>
</evidence>
<dbReference type="SUPFAM" id="SSF52540">
    <property type="entry name" value="P-loop containing nucleoside triphosphate hydrolases"/>
    <property type="match status" value="1"/>
</dbReference>
<gene>
    <name evidence="11 12" type="primary">aroK</name>
    <name evidence="12" type="ORF">ERS852385_00473</name>
</gene>
<feature type="binding site" evidence="11">
    <location>
        <position position="35"/>
    </location>
    <ligand>
        <name>substrate</name>
    </ligand>
</feature>
<evidence type="ECO:0000313" key="13">
    <source>
        <dbReference type="Proteomes" id="UP000095546"/>
    </source>
</evidence>
<feature type="binding site" evidence="11">
    <location>
        <position position="141"/>
    </location>
    <ligand>
        <name>substrate</name>
    </ligand>
</feature>
<keyword evidence="5 11" id="KW-0808">Transferase</keyword>
<keyword evidence="4 11" id="KW-0028">Amino-acid biosynthesis</keyword>
<dbReference type="PANTHER" id="PTHR21087">
    <property type="entry name" value="SHIKIMATE KINASE"/>
    <property type="match status" value="1"/>
</dbReference>
<dbReference type="GO" id="GO:0004765">
    <property type="term" value="F:shikimate kinase activity"/>
    <property type="evidence" value="ECO:0007669"/>
    <property type="project" value="UniProtKB-UniRule"/>
</dbReference>
<dbReference type="GO" id="GO:0008652">
    <property type="term" value="P:amino acid biosynthetic process"/>
    <property type="evidence" value="ECO:0007669"/>
    <property type="project" value="UniProtKB-KW"/>
</dbReference>
<keyword evidence="7 11" id="KW-0418">Kinase</keyword>
<dbReference type="EMBL" id="CYYU01000001">
    <property type="protein sequence ID" value="CUN44673.1"/>
    <property type="molecule type" value="Genomic_DNA"/>
</dbReference>
<feature type="binding site" evidence="11">
    <location>
        <position position="59"/>
    </location>
    <ligand>
        <name>substrate</name>
    </ligand>
</feature>
<organism evidence="12 13">
    <name type="scientific">Mitsuokella jalaludinii</name>
    <dbReference type="NCBI Taxonomy" id="187979"/>
    <lineage>
        <taxon>Bacteria</taxon>
        <taxon>Bacillati</taxon>
        <taxon>Bacillota</taxon>
        <taxon>Negativicutes</taxon>
        <taxon>Selenomonadales</taxon>
        <taxon>Selenomonadaceae</taxon>
        <taxon>Mitsuokella</taxon>
    </lineage>
</organism>
<feature type="binding site" evidence="11">
    <location>
        <position position="119"/>
    </location>
    <ligand>
        <name>ATP</name>
        <dbReference type="ChEBI" id="CHEBI:30616"/>
    </ligand>
</feature>
<keyword evidence="11" id="KW-0479">Metal-binding</keyword>
<dbReference type="STRING" id="187979.ERS852385_00473"/>
<evidence type="ECO:0000256" key="10">
    <source>
        <dbReference type="ARBA" id="ARBA00048567"/>
    </source>
</evidence>
<evidence type="ECO:0000256" key="3">
    <source>
        <dbReference type="ARBA" id="ARBA00012154"/>
    </source>
</evidence>
<keyword evidence="11" id="KW-0460">Magnesium</keyword>
<evidence type="ECO:0000256" key="2">
    <source>
        <dbReference type="ARBA" id="ARBA00006997"/>
    </source>
</evidence>
<evidence type="ECO:0000256" key="1">
    <source>
        <dbReference type="ARBA" id="ARBA00004842"/>
    </source>
</evidence>
<dbReference type="Proteomes" id="UP000095546">
    <property type="component" value="Unassembled WGS sequence"/>
</dbReference>
<proteinExistence type="inferred from homology"/>
<dbReference type="Pfam" id="PF01202">
    <property type="entry name" value="SKI"/>
    <property type="match status" value="1"/>
</dbReference>
<accession>A0A173WYX5</accession>
<comment type="catalytic activity">
    <reaction evidence="10 11">
        <text>shikimate + ATP = 3-phosphoshikimate + ADP + H(+)</text>
        <dbReference type="Rhea" id="RHEA:13121"/>
        <dbReference type="ChEBI" id="CHEBI:15378"/>
        <dbReference type="ChEBI" id="CHEBI:30616"/>
        <dbReference type="ChEBI" id="CHEBI:36208"/>
        <dbReference type="ChEBI" id="CHEBI:145989"/>
        <dbReference type="ChEBI" id="CHEBI:456216"/>
        <dbReference type="EC" id="2.7.1.71"/>
    </reaction>
</comment>
<evidence type="ECO:0000256" key="5">
    <source>
        <dbReference type="ARBA" id="ARBA00022679"/>
    </source>
</evidence>
<evidence type="ECO:0000256" key="7">
    <source>
        <dbReference type="ARBA" id="ARBA00022777"/>
    </source>
</evidence>
<dbReference type="InterPro" id="IPR000623">
    <property type="entry name" value="Shikimate_kinase/TSH1"/>
</dbReference>
<comment type="caution">
    <text evidence="11">Lacks conserved residue(s) required for the propagation of feature annotation.</text>
</comment>